<dbReference type="SUPFAM" id="SSF56112">
    <property type="entry name" value="Protein kinase-like (PK-like)"/>
    <property type="match status" value="1"/>
</dbReference>
<dbReference type="OrthoDB" id="7334546at2"/>
<protein>
    <submittedName>
        <fullName evidence="2">Thiamine kinase</fullName>
    </submittedName>
</protein>
<dbReference type="Gene3D" id="3.90.1200.10">
    <property type="match status" value="1"/>
</dbReference>
<accession>A0A0P1F7C1</accession>
<reference evidence="2 3" key="1">
    <citation type="submission" date="2015-09" db="EMBL/GenBank/DDBJ databases">
        <authorList>
            <consortium name="Swine Surveillance"/>
        </authorList>
    </citation>
    <scope>NUCLEOTIDE SEQUENCE [LARGE SCALE GENOMIC DNA]</scope>
    <source>
        <strain evidence="2 3">CECT 7688</strain>
    </source>
</reference>
<evidence type="ECO:0000259" key="1">
    <source>
        <dbReference type="Pfam" id="PF01636"/>
    </source>
</evidence>
<dbReference type="Proteomes" id="UP000054823">
    <property type="component" value="Unassembled WGS sequence"/>
</dbReference>
<dbReference type="Pfam" id="PF01636">
    <property type="entry name" value="APH"/>
    <property type="match status" value="1"/>
</dbReference>
<feature type="domain" description="Aminoglycoside phosphotransferase" evidence="1">
    <location>
        <begin position="28"/>
        <end position="203"/>
    </location>
</feature>
<dbReference type="InterPro" id="IPR011009">
    <property type="entry name" value="Kinase-like_dom_sf"/>
</dbReference>
<dbReference type="AlphaFoldDB" id="A0A0P1F7C1"/>
<proteinExistence type="predicted"/>
<gene>
    <name evidence="2" type="ORF">SHM7688_00812</name>
</gene>
<keyword evidence="3" id="KW-1185">Reference proteome</keyword>
<keyword evidence="2" id="KW-0418">Kinase</keyword>
<keyword evidence="2" id="KW-0808">Transferase</keyword>
<evidence type="ECO:0000313" key="2">
    <source>
        <dbReference type="EMBL" id="CUH51376.1"/>
    </source>
</evidence>
<sequence>MAWLGSAPGLESIVVKLYKGPARNPLFPNDPDAEARLLRFLAPNDIAPKLLGCFETGAGRCNVYAHIPGNIWSENTESVAKLMRKLHGLPPPQGLRLIPDGAAALRAQIETIQSQYGQNLPFPDALSEIAVPANAPMVLLHGDIVPGNLIENETGLYLIDWQCPAVGDPCEDIAVFLSPAMQSLYRGKVLSQTEADAFFDGYDAPEITTRYKRLAPLYHARMATYCQWQIEHDQPAYAEGLQLELEALQRSLSA</sequence>
<dbReference type="InterPro" id="IPR002575">
    <property type="entry name" value="Aminoglycoside_PTrfase"/>
</dbReference>
<name>A0A0P1F7C1_9RHOB</name>
<organism evidence="2 3">
    <name type="scientific">Shimia marina</name>
    <dbReference type="NCBI Taxonomy" id="321267"/>
    <lineage>
        <taxon>Bacteria</taxon>
        <taxon>Pseudomonadati</taxon>
        <taxon>Pseudomonadota</taxon>
        <taxon>Alphaproteobacteria</taxon>
        <taxon>Rhodobacterales</taxon>
        <taxon>Roseobacteraceae</taxon>
    </lineage>
</organism>
<dbReference type="STRING" id="321267.SHM7688_00812"/>
<dbReference type="GO" id="GO:0016301">
    <property type="term" value="F:kinase activity"/>
    <property type="evidence" value="ECO:0007669"/>
    <property type="project" value="UniProtKB-KW"/>
</dbReference>
<evidence type="ECO:0000313" key="3">
    <source>
        <dbReference type="Proteomes" id="UP000054823"/>
    </source>
</evidence>
<dbReference type="EMBL" id="CYPW01000006">
    <property type="protein sequence ID" value="CUH51376.1"/>
    <property type="molecule type" value="Genomic_DNA"/>
</dbReference>